<reference evidence="1 2" key="1">
    <citation type="submission" date="2018-11" db="EMBL/GenBank/DDBJ databases">
        <authorList>
            <person name="Kleinhagauer T."/>
            <person name="Glaeser S.P."/>
            <person name="Spergser J."/>
            <person name="Ruckert C."/>
            <person name="Kaempfer P."/>
            <person name="Busse H.-J."/>
        </authorList>
    </citation>
    <scope>NUCLEOTIDE SEQUENCE [LARGE SCALE GENOMIC DNA]</scope>
    <source>
        <strain evidence="1 2">200CH</strain>
    </source>
</reference>
<dbReference type="Proteomes" id="UP000269019">
    <property type="component" value="Chromosome"/>
</dbReference>
<proteinExistence type="predicted"/>
<dbReference type="KEGG" id="ccho:CCHOA_02550"/>
<dbReference type="EMBL" id="CP033896">
    <property type="protein sequence ID" value="AZA12927.1"/>
    <property type="molecule type" value="Genomic_DNA"/>
</dbReference>
<dbReference type="AlphaFoldDB" id="A0A3G6J4H1"/>
<evidence type="ECO:0000313" key="1">
    <source>
        <dbReference type="EMBL" id="AZA12927.1"/>
    </source>
</evidence>
<sequence precursor="true">MLLLQPSAMMKGMLCVLSTNREPVACCCVHEKTYARAVKEVTEYAEAAHPGAAAHL</sequence>
<gene>
    <name evidence="1" type="ORF">CCHOA_02550</name>
</gene>
<accession>A0A3G6J4H1</accession>
<evidence type="ECO:0000313" key="2">
    <source>
        <dbReference type="Proteomes" id="UP000269019"/>
    </source>
</evidence>
<name>A0A3G6J4H1_9CORY</name>
<keyword evidence="2" id="KW-1185">Reference proteome</keyword>
<protein>
    <submittedName>
        <fullName evidence="1">Uncharacterized protein</fullName>
    </submittedName>
</protein>
<organism evidence="1 2">
    <name type="scientific">Corynebacterium choanae</name>
    <dbReference type="NCBI Taxonomy" id="1862358"/>
    <lineage>
        <taxon>Bacteria</taxon>
        <taxon>Bacillati</taxon>
        <taxon>Actinomycetota</taxon>
        <taxon>Actinomycetes</taxon>
        <taxon>Mycobacteriales</taxon>
        <taxon>Corynebacteriaceae</taxon>
        <taxon>Corynebacterium</taxon>
    </lineage>
</organism>